<evidence type="ECO:0000256" key="2">
    <source>
        <dbReference type="ARBA" id="ARBA00009347"/>
    </source>
</evidence>
<dbReference type="InterPro" id="IPR009075">
    <property type="entry name" value="AcylCo_DH/oxidase_C"/>
</dbReference>
<name>A0A7Y0BNI7_9SPHN</name>
<comment type="caution">
    <text evidence="8">The sequence shown here is derived from an EMBL/GenBank/DDBJ whole genome shotgun (WGS) entry which is preliminary data.</text>
</comment>
<dbReference type="InterPro" id="IPR013786">
    <property type="entry name" value="AcylCoA_DH/ox_N"/>
</dbReference>
<dbReference type="Proteomes" id="UP000583556">
    <property type="component" value="Unassembled WGS sequence"/>
</dbReference>
<evidence type="ECO:0000313" key="8">
    <source>
        <dbReference type="EMBL" id="NML93543.1"/>
    </source>
</evidence>
<accession>A0A7Y0BNI7</accession>
<dbReference type="SUPFAM" id="SSF47203">
    <property type="entry name" value="Acyl-CoA dehydrogenase C-terminal domain-like"/>
    <property type="match status" value="1"/>
</dbReference>
<dbReference type="Pfam" id="PF02771">
    <property type="entry name" value="Acyl-CoA_dh_N"/>
    <property type="match status" value="1"/>
</dbReference>
<dbReference type="SUPFAM" id="SSF56645">
    <property type="entry name" value="Acyl-CoA dehydrogenase NM domain-like"/>
    <property type="match status" value="1"/>
</dbReference>
<dbReference type="CDD" id="cd00567">
    <property type="entry name" value="ACAD"/>
    <property type="match status" value="1"/>
</dbReference>
<dbReference type="Gene3D" id="1.20.140.10">
    <property type="entry name" value="Butyryl-CoA Dehydrogenase, subunit A, domain 3"/>
    <property type="match status" value="1"/>
</dbReference>
<keyword evidence="9" id="KW-1185">Reference proteome</keyword>
<dbReference type="InterPro" id="IPR037069">
    <property type="entry name" value="AcylCoA_DH/ox_N_sf"/>
</dbReference>
<comment type="similarity">
    <text evidence="2">Belongs to the acyl-CoA dehydrogenase family.</text>
</comment>
<evidence type="ECO:0000256" key="4">
    <source>
        <dbReference type="ARBA" id="ARBA00022827"/>
    </source>
</evidence>
<gene>
    <name evidence="8" type="ORF">HHL27_07675</name>
</gene>
<dbReference type="InterPro" id="IPR009100">
    <property type="entry name" value="AcylCoA_DH/oxidase_NM_dom_sf"/>
</dbReference>
<sequence>MNLELDEDLRMLADSVSGWLKQYLPFDRRREMRGGAAMRAFWDEMQGALGLAGAGLPEAWGGFGHGSQAHMVVAEALGGALAATPYIEAAVTVGTLLERLGGQDELGTALAAGKVVVLGWEEAQSRGDALSVLTEATLDGDVWRLTGTKRAVRWAAQADTVLVTARTPRGLGVFRIDGDVPARDYRLIDDHPAADLLLDGTAATLIAAGDAAAAAIAAAVDAGTAAVCAEGVGLMRTLLDDTVEYTKQRKQFGQALASFQVLQHRMVDMRIQLEQSAAAAILAALRGNDPAAVSAAKAQVGEAARYIGQQAVQLHGGMGLTEELRVGHYFRRTTAIENQFGDADAHTRRYRKLKVA</sequence>
<evidence type="ECO:0000256" key="5">
    <source>
        <dbReference type="ARBA" id="ARBA00023002"/>
    </source>
</evidence>
<keyword evidence="4" id="KW-0274">FAD</keyword>
<dbReference type="RefSeq" id="WP_169492751.1">
    <property type="nucleotide sequence ID" value="NZ_JABBGM010000002.1"/>
</dbReference>
<feature type="domain" description="Acyl-CoA dehydrogenase/oxidase N-terminal" evidence="7">
    <location>
        <begin position="7"/>
        <end position="101"/>
    </location>
</feature>
<dbReference type="EMBL" id="JABBGM010000002">
    <property type="protein sequence ID" value="NML93543.1"/>
    <property type="molecule type" value="Genomic_DNA"/>
</dbReference>
<organism evidence="8 9">
    <name type="scientific">Novosphingobium olei</name>
    <dbReference type="NCBI Taxonomy" id="2728851"/>
    <lineage>
        <taxon>Bacteria</taxon>
        <taxon>Pseudomonadati</taxon>
        <taxon>Pseudomonadota</taxon>
        <taxon>Alphaproteobacteria</taxon>
        <taxon>Sphingomonadales</taxon>
        <taxon>Sphingomonadaceae</taxon>
        <taxon>Novosphingobium</taxon>
    </lineage>
</organism>
<dbReference type="AlphaFoldDB" id="A0A7Y0BNI7"/>
<evidence type="ECO:0000259" key="6">
    <source>
        <dbReference type="Pfam" id="PF00441"/>
    </source>
</evidence>
<keyword evidence="5" id="KW-0560">Oxidoreductase</keyword>
<dbReference type="InterPro" id="IPR036250">
    <property type="entry name" value="AcylCo_DH-like_C"/>
</dbReference>
<feature type="domain" description="Acyl-CoA dehydrogenase/oxidase C-terminal" evidence="6">
    <location>
        <begin position="219"/>
        <end position="339"/>
    </location>
</feature>
<reference evidence="8 9" key="1">
    <citation type="submission" date="2020-04" db="EMBL/GenBank/DDBJ databases">
        <title>Novosphingobium sp. TW-4 isolated from soil.</title>
        <authorList>
            <person name="Dahal R.H."/>
            <person name="Chaudhary D.K."/>
        </authorList>
    </citation>
    <scope>NUCLEOTIDE SEQUENCE [LARGE SCALE GENOMIC DNA]</scope>
    <source>
        <strain evidence="8 9">TW-4</strain>
    </source>
</reference>
<dbReference type="GO" id="GO:0050660">
    <property type="term" value="F:flavin adenine dinucleotide binding"/>
    <property type="evidence" value="ECO:0007669"/>
    <property type="project" value="InterPro"/>
</dbReference>
<evidence type="ECO:0000256" key="1">
    <source>
        <dbReference type="ARBA" id="ARBA00001974"/>
    </source>
</evidence>
<dbReference type="PANTHER" id="PTHR43884">
    <property type="entry name" value="ACYL-COA DEHYDROGENASE"/>
    <property type="match status" value="1"/>
</dbReference>
<dbReference type="Pfam" id="PF00441">
    <property type="entry name" value="Acyl-CoA_dh_1"/>
    <property type="match status" value="1"/>
</dbReference>
<evidence type="ECO:0000313" key="9">
    <source>
        <dbReference type="Proteomes" id="UP000583556"/>
    </source>
</evidence>
<protein>
    <submittedName>
        <fullName evidence="8">Pimeloyl-CoA dehydrogenase small subunit</fullName>
    </submittedName>
</protein>
<keyword evidence="3" id="KW-0285">Flavoprotein</keyword>
<dbReference type="InterPro" id="IPR046373">
    <property type="entry name" value="Acyl-CoA_Oxase/DH_mid-dom_sf"/>
</dbReference>
<dbReference type="GO" id="GO:0003995">
    <property type="term" value="F:acyl-CoA dehydrogenase activity"/>
    <property type="evidence" value="ECO:0007669"/>
    <property type="project" value="TreeGrafter"/>
</dbReference>
<comment type="cofactor">
    <cofactor evidence="1">
        <name>FAD</name>
        <dbReference type="ChEBI" id="CHEBI:57692"/>
    </cofactor>
</comment>
<evidence type="ECO:0000256" key="3">
    <source>
        <dbReference type="ARBA" id="ARBA00022630"/>
    </source>
</evidence>
<dbReference type="Gene3D" id="2.40.110.10">
    <property type="entry name" value="Butyryl-CoA Dehydrogenase, subunit A, domain 2"/>
    <property type="match status" value="1"/>
</dbReference>
<dbReference type="Gene3D" id="1.10.540.10">
    <property type="entry name" value="Acyl-CoA dehydrogenase/oxidase, N-terminal domain"/>
    <property type="match status" value="1"/>
</dbReference>
<proteinExistence type="inferred from homology"/>
<dbReference type="PANTHER" id="PTHR43884:SF20">
    <property type="entry name" value="ACYL-COA DEHYDROGENASE FADE28"/>
    <property type="match status" value="1"/>
</dbReference>
<evidence type="ECO:0000259" key="7">
    <source>
        <dbReference type="Pfam" id="PF02771"/>
    </source>
</evidence>